<dbReference type="EMBL" id="BMNB01000003">
    <property type="protein sequence ID" value="GGM27569.1"/>
    <property type="molecule type" value="Genomic_DNA"/>
</dbReference>
<accession>A0A917TMI2</accession>
<feature type="region of interest" description="Disordered" evidence="1">
    <location>
        <begin position="21"/>
        <end position="45"/>
    </location>
</feature>
<proteinExistence type="predicted"/>
<evidence type="ECO:0000313" key="2">
    <source>
        <dbReference type="EMBL" id="GGM27569.1"/>
    </source>
</evidence>
<evidence type="ECO:0000256" key="1">
    <source>
        <dbReference type="SAM" id="MobiDB-lite"/>
    </source>
</evidence>
<dbReference type="Proteomes" id="UP000608890">
    <property type="component" value="Unassembled WGS sequence"/>
</dbReference>
<sequence>MTYINADLFFATVKTGDQFRWRQKPGQPTNIHDGTVCTATGPAQRMGDDERTLYVPFEWPAGRPGYTDGAVYRDMADREEYELLPKEDDRG</sequence>
<gene>
    <name evidence="2" type="ORF">GCM10011608_10480</name>
</gene>
<keyword evidence="3" id="KW-1185">Reference proteome</keyword>
<evidence type="ECO:0000313" key="3">
    <source>
        <dbReference type="Proteomes" id="UP000608890"/>
    </source>
</evidence>
<dbReference type="AlphaFoldDB" id="A0A917TMI2"/>
<reference evidence="2" key="2">
    <citation type="submission" date="2020-09" db="EMBL/GenBank/DDBJ databases">
        <authorList>
            <person name="Sun Q."/>
            <person name="Zhou Y."/>
        </authorList>
    </citation>
    <scope>NUCLEOTIDE SEQUENCE</scope>
    <source>
        <strain evidence="2">CGMCC 4.7312</strain>
    </source>
</reference>
<name>A0A917TMI2_9ACTN</name>
<protein>
    <submittedName>
        <fullName evidence="2">Uncharacterized protein</fullName>
    </submittedName>
</protein>
<reference evidence="2" key="1">
    <citation type="journal article" date="2014" name="Int. J. Syst. Evol. Microbiol.">
        <title>Complete genome sequence of Corynebacterium casei LMG S-19264T (=DSM 44701T), isolated from a smear-ripened cheese.</title>
        <authorList>
            <consortium name="US DOE Joint Genome Institute (JGI-PGF)"/>
            <person name="Walter F."/>
            <person name="Albersmeier A."/>
            <person name="Kalinowski J."/>
            <person name="Ruckert C."/>
        </authorList>
    </citation>
    <scope>NUCLEOTIDE SEQUENCE</scope>
    <source>
        <strain evidence="2">CGMCC 4.7312</strain>
    </source>
</reference>
<organism evidence="2 3">
    <name type="scientific">Micromonospora sonchi</name>
    <dbReference type="NCBI Taxonomy" id="1763543"/>
    <lineage>
        <taxon>Bacteria</taxon>
        <taxon>Bacillati</taxon>
        <taxon>Actinomycetota</taxon>
        <taxon>Actinomycetes</taxon>
        <taxon>Micromonosporales</taxon>
        <taxon>Micromonosporaceae</taxon>
        <taxon>Micromonospora</taxon>
    </lineage>
</organism>
<dbReference type="RefSeq" id="WP_189041089.1">
    <property type="nucleotide sequence ID" value="NZ_BMNB01000003.1"/>
</dbReference>
<comment type="caution">
    <text evidence="2">The sequence shown here is derived from an EMBL/GenBank/DDBJ whole genome shotgun (WGS) entry which is preliminary data.</text>
</comment>